<protein>
    <submittedName>
        <fullName evidence="2">DUF2141 domain-containing protein</fullName>
    </submittedName>
</protein>
<dbReference type="Pfam" id="PF09912">
    <property type="entry name" value="DUF2141"/>
    <property type="match status" value="1"/>
</dbReference>
<reference evidence="3 4" key="1">
    <citation type="submission" date="2019-09" db="EMBL/GenBank/DDBJ databases">
        <authorList>
            <person name="Feng G."/>
        </authorList>
    </citation>
    <scope>NUCLEOTIDE SEQUENCE [LARGE SCALE GENOMIC DNA]</scope>
    <source>
        <strain evidence="2 3">KACC 19283</strain>
        <strain evidence="1 4">KACC 19284</strain>
    </source>
</reference>
<accession>A0A5J5I747</accession>
<dbReference type="EMBL" id="VYQB01000006">
    <property type="protein sequence ID" value="KAA9017668.1"/>
    <property type="molecule type" value="Genomic_DNA"/>
</dbReference>
<gene>
    <name evidence="2" type="ORF">F4U95_10390</name>
    <name evidence="1" type="ORF">F4U96_10445</name>
</gene>
<evidence type="ECO:0000313" key="1">
    <source>
        <dbReference type="EMBL" id="KAA9017668.1"/>
    </source>
</evidence>
<proteinExistence type="predicted"/>
<dbReference type="EMBL" id="VYQA01000006">
    <property type="protein sequence ID" value="KAA9030259.1"/>
    <property type="molecule type" value="Genomic_DNA"/>
</dbReference>
<dbReference type="Proteomes" id="UP000325933">
    <property type="component" value="Unassembled WGS sequence"/>
</dbReference>
<name>A0A5J5I747_9SPHN</name>
<dbReference type="Proteomes" id="UP000326364">
    <property type="component" value="Unassembled WGS sequence"/>
</dbReference>
<dbReference type="AlphaFoldDB" id="A0A5J5I747"/>
<organism evidence="2 3">
    <name type="scientific">Sphingobium limneticum</name>
    <dbReference type="NCBI Taxonomy" id="1007511"/>
    <lineage>
        <taxon>Bacteria</taxon>
        <taxon>Pseudomonadati</taxon>
        <taxon>Pseudomonadota</taxon>
        <taxon>Alphaproteobacteria</taxon>
        <taxon>Sphingomonadales</taxon>
        <taxon>Sphingomonadaceae</taxon>
        <taxon>Sphingobium</taxon>
    </lineage>
</organism>
<evidence type="ECO:0000313" key="2">
    <source>
        <dbReference type="EMBL" id="KAA9030259.1"/>
    </source>
</evidence>
<evidence type="ECO:0000313" key="3">
    <source>
        <dbReference type="Proteomes" id="UP000325933"/>
    </source>
</evidence>
<evidence type="ECO:0000313" key="4">
    <source>
        <dbReference type="Proteomes" id="UP000326364"/>
    </source>
</evidence>
<dbReference type="InterPro" id="IPR018673">
    <property type="entry name" value="DUF2141"/>
</dbReference>
<comment type="caution">
    <text evidence="2">The sequence shown here is derived from an EMBL/GenBank/DDBJ whole genome shotgun (WGS) entry which is preliminary data.</text>
</comment>
<dbReference type="RefSeq" id="WP_150425652.1">
    <property type="nucleotide sequence ID" value="NZ_VYQA01000006.1"/>
</dbReference>
<keyword evidence="4" id="KW-1185">Reference proteome</keyword>
<sequence length="117" mass="12456">MTLDGLRSAKGQILVCVTRTAAFFPDCTKDPEKRHFAVPVKNGPIPLGALAPGDYAIAIIHDENGNGKLDTFAGIPREGVGFSRNPVLRFGAPSFKSASFPVVGAPVEQAITLKYFL</sequence>